<proteinExistence type="predicted"/>
<evidence type="ECO:0000313" key="2">
    <source>
        <dbReference type="Proteomes" id="UP000035642"/>
    </source>
</evidence>
<dbReference type="PANTHER" id="PTHR37981">
    <property type="entry name" value="LIPASE 2"/>
    <property type="match status" value="1"/>
</dbReference>
<keyword evidence="2" id="KW-1185">Reference proteome</keyword>
<name>A0A0K0CXG4_ANGCA</name>
<dbReference type="InterPro" id="IPR037460">
    <property type="entry name" value="SEST-like"/>
</dbReference>
<keyword evidence="1" id="KW-0812">Transmembrane</keyword>
<protein>
    <submittedName>
        <fullName evidence="3">SGNH_hydro domain-containing protein</fullName>
    </submittedName>
</protein>
<dbReference type="Gene3D" id="3.40.50.1110">
    <property type="entry name" value="SGNH hydrolase"/>
    <property type="match status" value="1"/>
</dbReference>
<evidence type="ECO:0000313" key="3">
    <source>
        <dbReference type="WBParaSite" id="ACAC_0000226301-mRNA-1"/>
    </source>
</evidence>
<accession>A0A0K0CXG4</accession>
<keyword evidence="1" id="KW-0472">Membrane</keyword>
<dbReference type="PANTHER" id="PTHR37981:SF1">
    <property type="entry name" value="SGNH HYDROLASE-TYPE ESTERASE DOMAIN-CONTAINING PROTEIN"/>
    <property type="match status" value="1"/>
</dbReference>
<dbReference type="AlphaFoldDB" id="A0A0K0CXG4"/>
<reference evidence="3" key="2">
    <citation type="submission" date="2016-04" db="UniProtKB">
        <authorList>
            <consortium name="WormBaseParasite"/>
        </authorList>
    </citation>
    <scope>IDENTIFICATION</scope>
</reference>
<dbReference type="Proteomes" id="UP000035642">
    <property type="component" value="Unassembled WGS sequence"/>
</dbReference>
<dbReference type="SUPFAM" id="SSF52266">
    <property type="entry name" value="SGNH hydrolase"/>
    <property type="match status" value="1"/>
</dbReference>
<organism evidence="2 3">
    <name type="scientific">Angiostrongylus cantonensis</name>
    <name type="common">Rat lungworm</name>
    <dbReference type="NCBI Taxonomy" id="6313"/>
    <lineage>
        <taxon>Eukaryota</taxon>
        <taxon>Metazoa</taxon>
        <taxon>Ecdysozoa</taxon>
        <taxon>Nematoda</taxon>
        <taxon>Chromadorea</taxon>
        <taxon>Rhabditida</taxon>
        <taxon>Rhabditina</taxon>
        <taxon>Rhabditomorpha</taxon>
        <taxon>Strongyloidea</taxon>
        <taxon>Metastrongylidae</taxon>
        <taxon>Angiostrongylus</taxon>
    </lineage>
</organism>
<reference evidence="2" key="1">
    <citation type="submission" date="2012-09" db="EMBL/GenBank/DDBJ databases">
        <authorList>
            <person name="Martin A.A."/>
        </authorList>
    </citation>
    <scope>NUCLEOTIDE SEQUENCE</scope>
</reference>
<dbReference type="WBParaSite" id="ACAC_0000226301-mRNA-1">
    <property type="protein sequence ID" value="ACAC_0000226301-mRNA-1"/>
    <property type="gene ID" value="ACAC_0000226301"/>
</dbReference>
<evidence type="ECO:0000256" key="1">
    <source>
        <dbReference type="SAM" id="Phobius"/>
    </source>
</evidence>
<dbReference type="GO" id="GO:0016788">
    <property type="term" value="F:hydrolase activity, acting on ester bonds"/>
    <property type="evidence" value="ECO:0007669"/>
    <property type="project" value="InterPro"/>
</dbReference>
<dbReference type="InterPro" id="IPR036514">
    <property type="entry name" value="SGNH_hydro_sf"/>
</dbReference>
<feature type="transmembrane region" description="Helical" evidence="1">
    <location>
        <begin position="18"/>
        <end position="36"/>
    </location>
</feature>
<keyword evidence="1" id="KW-1133">Transmembrane helix</keyword>
<sequence length="241" mass="27094">AHQTKNTVVITPYLSSSYLILSYLSYLSLFILAFWINSRNPKMNRREECLVITRRGPDIVILTTGGNDIGFSDIINALVHDSARFDVSLIDMRFFFVSHQLDLVAKRLAALGTKNVFVPQYFDFTKNHHGEVDANCIASKEVCRSLYGELTMTFAERRILRRLNLLLLKKGMEHGWHVASGIPSLFAQHGICSSQSYIRSRSESIAMQGNTMGAFHPNEVGHLAVSNEILKLIRMACTTGI</sequence>
<dbReference type="GO" id="GO:0006629">
    <property type="term" value="P:lipid metabolic process"/>
    <property type="evidence" value="ECO:0007669"/>
    <property type="project" value="TreeGrafter"/>
</dbReference>